<proteinExistence type="predicted"/>
<protein>
    <submittedName>
        <fullName evidence="1">Uncharacterized protein</fullName>
    </submittedName>
</protein>
<organism evidence="1">
    <name type="scientific">viral metagenome</name>
    <dbReference type="NCBI Taxonomy" id="1070528"/>
    <lineage>
        <taxon>unclassified sequences</taxon>
        <taxon>metagenomes</taxon>
        <taxon>organismal metagenomes</taxon>
    </lineage>
</organism>
<evidence type="ECO:0000313" key="1">
    <source>
        <dbReference type="EMBL" id="QJA72318.1"/>
    </source>
</evidence>
<gene>
    <name evidence="1" type="ORF">MM415A02805_0001</name>
</gene>
<name>A0A6M3JSL8_9ZZZZ</name>
<dbReference type="AlphaFoldDB" id="A0A6M3JSL8"/>
<dbReference type="EMBL" id="MT141942">
    <property type="protein sequence ID" value="QJA72318.1"/>
    <property type="molecule type" value="Genomic_DNA"/>
</dbReference>
<accession>A0A6M3JSL8</accession>
<reference evidence="1" key="1">
    <citation type="submission" date="2020-03" db="EMBL/GenBank/DDBJ databases">
        <title>The deep terrestrial virosphere.</title>
        <authorList>
            <person name="Holmfeldt K."/>
            <person name="Nilsson E."/>
            <person name="Simone D."/>
            <person name="Lopez-Fernandez M."/>
            <person name="Wu X."/>
            <person name="de Brujin I."/>
            <person name="Lundin D."/>
            <person name="Andersson A."/>
            <person name="Bertilsson S."/>
            <person name="Dopson M."/>
        </authorList>
    </citation>
    <scope>NUCLEOTIDE SEQUENCE</scope>
    <source>
        <strain evidence="1">MM415A02805</strain>
    </source>
</reference>
<sequence>MNRKICPITNQPIDCNNCDEIKDGQICLMWEPEETAFNWSMRVASLIRKRIENENS</sequence>